<evidence type="ECO:0000256" key="3">
    <source>
        <dbReference type="ARBA" id="ARBA00022723"/>
    </source>
</evidence>
<keyword evidence="7" id="KW-0349">Heme</keyword>
<evidence type="ECO:0000256" key="1">
    <source>
        <dbReference type="ARBA" id="ARBA00001971"/>
    </source>
</evidence>
<sequence length="381" mass="42926">MAFFCGEGFLTTDGSVWQQSRRMLKPTFSNANISDLSVLSRNVEDLLKKIPLNGSAFDLQSLLFTTFLNNSLHFLLGVDPSSGSEGAPCTANDFIEYFHDALMGTGLRVMLGPLRGLAPKKAYQEVCRHAHEYLDFYVNQALENNKNNDPISVVNKQRSMIQGLAAQTDDKKYIRDQILQGMMASQETTAVLISNAIFLLARHQQQWDNLRSEVFTLGEGLFTFSNLSKFTTLQNILSESLRLYPVFPLMNRCCLQDTTLPVGGGPNYDQPIFIPKGTYIQTSFFALHRNESVFGPFVEDFRPERWLEMHPGQWEYMAFGGGQRACLGREKVLVEAALVIAKLAQTFERLESRDARQWKGMMRLTGKNANGCQIAVYRKAA</sequence>
<dbReference type="AlphaFoldDB" id="A0A6G1K419"/>
<dbReference type="Gene3D" id="1.10.630.10">
    <property type="entry name" value="Cytochrome P450"/>
    <property type="match status" value="1"/>
</dbReference>
<dbReference type="PRINTS" id="PR00385">
    <property type="entry name" value="P450"/>
</dbReference>
<protein>
    <submittedName>
        <fullName evidence="8">Cytochrome P450</fullName>
    </submittedName>
</protein>
<dbReference type="InterPro" id="IPR017972">
    <property type="entry name" value="Cyt_P450_CS"/>
</dbReference>
<dbReference type="Pfam" id="PF00067">
    <property type="entry name" value="p450"/>
    <property type="match status" value="1"/>
</dbReference>
<proteinExistence type="inferred from homology"/>
<comment type="similarity">
    <text evidence="2 7">Belongs to the cytochrome P450 family.</text>
</comment>
<name>A0A6G1K419_9PLEO</name>
<evidence type="ECO:0000256" key="5">
    <source>
        <dbReference type="ARBA" id="ARBA00023004"/>
    </source>
</evidence>
<dbReference type="InterPro" id="IPR001128">
    <property type="entry name" value="Cyt_P450"/>
</dbReference>
<evidence type="ECO:0000256" key="7">
    <source>
        <dbReference type="RuleBase" id="RU000461"/>
    </source>
</evidence>
<dbReference type="PROSITE" id="PS00086">
    <property type="entry name" value="CYTOCHROME_P450"/>
    <property type="match status" value="1"/>
</dbReference>
<accession>A0A6G1K419</accession>
<gene>
    <name evidence="8" type="ORF">K504DRAFT_435283</name>
</gene>
<evidence type="ECO:0000313" key="9">
    <source>
        <dbReference type="Proteomes" id="UP000799428"/>
    </source>
</evidence>
<dbReference type="GO" id="GO:0005506">
    <property type="term" value="F:iron ion binding"/>
    <property type="evidence" value="ECO:0007669"/>
    <property type="project" value="InterPro"/>
</dbReference>
<evidence type="ECO:0000256" key="6">
    <source>
        <dbReference type="ARBA" id="ARBA00023033"/>
    </source>
</evidence>
<dbReference type="GO" id="GO:0016712">
    <property type="term" value="F:oxidoreductase activity, acting on paired donors, with incorporation or reduction of molecular oxygen, reduced flavin or flavoprotein as one donor, and incorporation of one atom of oxygen"/>
    <property type="evidence" value="ECO:0007669"/>
    <property type="project" value="InterPro"/>
</dbReference>
<keyword evidence="5 7" id="KW-0408">Iron</keyword>
<dbReference type="InterPro" id="IPR047146">
    <property type="entry name" value="Cyt_P450_E_CYP52_fungi"/>
</dbReference>
<dbReference type="OrthoDB" id="1470350at2759"/>
<dbReference type="GO" id="GO:0020037">
    <property type="term" value="F:heme binding"/>
    <property type="evidence" value="ECO:0007669"/>
    <property type="project" value="InterPro"/>
</dbReference>
<dbReference type="PANTHER" id="PTHR24287">
    <property type="entry name" value="P450, PUTATIVE (EUROFUNG)-RELATED"/>
    <property type="match status" value="1"/>
</dbReference>
<evidence type="ECO:0000256" key="2">
    <source>
        <dbReference type="ARBA" id="ARBA00010617"/>
    </source>
</evidence>
<evidence type="ECO:0000256" key="4">
    <source>
        <dbReference type="ARBA" id="ARBA00023002"/>
    </source>
</evidence>
<dbReference type="EMBL" id="MU005773">
    <property type="protein sequence ID" value="KAF2707548.1"/>
    <property type="molecule type" value="Genomic_DNA"/>
</dbReference>
<comment type="cofactor">
    <cofactor evidence="1">
        <name>heme</name>
        <dbReference type="ChEBI" id="CHEBI:30413"/>
    </cofactor>
</comment>
<dbReference type="InterPro" id="IPR036396">
    <property type="entry name" value="Cyt_P450_sf"/>
</dbReference>
<organism evidence="8 9">
    <name type="scientific">Pleomassaria siparia CBS 279.74</name>
    <dbReference type="NCBI Taxonomy" id="1314801"/>
    <lineage>
        <taxon>Eukaryota</taxon>
        <taxon>Fungi</taxon>
        <taxon>Dikarya</taxon>
        <taxon>Ascomycota</taxon>
        <taxon>Pezizomycotina</taxon>
        <taxon>Dothideomycetes</taxon>
        <taxon>Pleosporomycetidae</taxon>
        <taxon>Pleosporales</taxon>
        <taxon>Pleomassariaceae</taxon>
        <taxon>Pleomassaria</taxon>
    </lineage>
</organism>
<reference evidence="8" key="1">
    <citation type="journal article" date="2020" name="Stud. Mycol.">
        <title>101 Dothideomycetes genomes: a test case for predicting lifestyles and emergence of pathogens.</title>
        <authorList>
            <person name="Haridas S."/>
            <person name="Albert R."/>
            <person name="Binder M."/>
            <person name="Bloem J."/>
            <person name="Labutti K."/>
            <person name="Salamov A."/>
            <person name="Andreopoulos B."/>
            <person name="Baker S."/>
            <person name="Barry K."/>
            <person name="Bills G."/>
            <person name="Bluhm B."/>
            <person name="Cannon C."/>
            <person name="Castanera R."/>
            <person name="Culley D."/>
            <person name="Daum C."/>
            <person name="Ezra D."/>
            <person name="Gonzalez J."/>
            <person name="Henrissat B."/>
            <person name="Kuo A."/>
            <person name="Liang C."/>
            <person name="Lipzen A."/>
            <person name="Lutzoni F."/>
            <person name="Magnuson J."/>
            <person name="Mondo S."/>
            <person name="Nolan M."/>
            <person name="Ohm R."/>
            <person name="Pangilinan J."/>
            <person name="Park H.-J."/>
            <person name="Ramirez L."/>
            <person name="Alfaro M."/>
            <person name="Sun H."/>
            <person name="Tritt A."/>
            <person name="Yoshinaga Y."/>
            <person name="Zwiers L.-H."/>
            <person name="Turgeon B."/>
            <person name="Goodwin S."/>
            <person name="Spatafora J."/>
            <person name="Crous P."/>
            <person name="Grigoriev I."/>
        </authorList>
    </citation>
    <scope>NUCLEOTIDE SEQUENCE</scope>
    <source>
        <strain evidence="8">CBS 279.74</strain>
    </source>
</reference>
<keyword evidence="9" id="KW-1185">Reference proteome</keyword>
<dbReference type="Proteomes" id="UP000799428">
    <property type="component" value="Unassembled WGS sequence"/>
</dbReference>
<dbReference type="PANTHER" id="PTHR24287:SF17">
    <property type="entry name" value="P450, PUTATIVE (EUROFUNG)-RELATED"/>
    <property type="match status" value="1"/>
</dbReference>
<evidence type="ECO:0000313" key="8">
    <source>
        <dbReference type="EMBL" id="KAF2707548.1"/>
    </source>
</evidence>
<keyword evidence="6 7" id="KW-0503">Monooxygenase</keyword>
<dbReference type="SUPFAM" id="SSF48264">
    <property type="entry name" value="Cytochrome P450"/>
    <property type="match status" value="1"/>
</dbReference>
<keyword evidence="3 7" id="KW-0479">Metal-binding</keyword>
<dbReference type="PRINTS" id="PR01239">
    <property type="entry name" value="EP450IICYP52"/>
</dbReference>
<dbReference type="InterPro" id="IPR002974">
    <property type="entry name" value="Cyt_P450_E_CYP52_ascomycetes"/>
</dbReference>
<keyword evidence="4 7" id="KW-0560">Oxidoreductase</keyword>